<comment type="caution">
    <text evidence="1">The sequence shown here is derived from an EMBL/GenBank/DDBJ whole genome shotgun (WGS) entry which is preliminary data.</text>
</comment>
<dbReference type="AlphaFoldDB" id="A0AAW6P258"/>
<evidence type="ECO:0008006" key="3">
    <source>
        <dbReference type="Google" id="ProtNLM"/>
    </source>
</evidence>
<accession>A0AAW6P258</accession>
<dbReference type="RefSeq" id="WP_276213635.1">
    <property type="nucleotide sequence ID" value="NZ_CP141948.1"/>
</dbReference>
<sequence length="68" mass="7808">MAKITIILEDTIGGVSLDIRNDRPSHMRDLIRQSPAQRLGEQLHDLAMLEMRLASIPAHRKQFSNTYH</sequence>
<organism evidence="1 2">
    <name type="scientific">Pseudomonas citronellolis</name>
    <dbReference type="NCBI Taxonomy" id="53408"/>
    <lineage>
        <taxon>Bacteria</taxon>
        <taxon>Pseudomonadati</taxon>
        <taxon>Pseudomonadota</taxon>
        <taxon>Gammaproteobacteria</taxon>
        <taxon>Pseudomonadales</taxon>
        <taxon>Pseudomonadaceae</taxon>
        <taxon>Pseudomonas</taxon>
    </lineage>
</organism>
<evidence type="ECO:0000313" key="2">
    <source>
        <dbReference type="Proteomes" id="UP001220662"/>
    </source>
</evidence>
<dbReference type="Proteomes" id="UP001220662">
    <property type="component" value="Unassembled WGS sequence"/>
</dbReference>
<proteinExistence type="predicted"/>
<gene>
    <name evidence="1" type="ORF">P3W55_01915</name>
</gene>
<protein>
    <recommendedName>
        <fullName evidence="3">DUF3509 domain-containing protein</fullName>
    </recommendedName>
</protein>
<reference evidence="1" key="1">
    <citation type="submission" date="2023-03" db="EMBL/GenBank/DDBJ databases">
        <title>Draft assemblies of triclosan tolerant bacteria isolated from returned activated sludge.</title>
        <authorList>
            <person name="Van Hamelsveld S."/>
        </authorList>
    </citation>
    <scope>NUCLEOTIDE SEQUENCE</scope>
    <source>
        <strain evidence="1">GW210015_S63</strain>
    </source>
</reference>
<name>A0AAW6P258_9PSED</name>
<evidence type="ECO:0000313" key="1">
    <source>
        <dbReference type="EMBL" id="MDF3840461.1"/>
    </source>
</evidence>
<dbReference type="EMBL" id="JARJLR010000042">
    <property type="protein sequence ID" value="MDF3840461.1"/>
    <property type="molecule type" value="Genomic_DNA"/>
</dbReference>